<dbReference type="InterPro" id="IPR019835">
    <property type="entry name" value="SWIB_domain"/>
</dbReference>
<dbReference type="PROSITE" id="PS51998">
    <property type="entry name" value="DEK_C"/>
    <property type="match status" value="1"/>
</dbReference>
<evidence type="ECO:0000259" key="3">
    <source>
        <dbReference type="PROSITE" id="PS51998"/>
    </source>
</evidence>
<dbReference type="InterPro" id="IPR014876">
    <property type="entry name" value="DEK_C"/>
</dbReference>
<organism evidence="4">
    <name type="scientific">Rhipicephalus appendiculatus</name>
    <name type="common">Brown ear tick</name>
    <dbReference type="NCBI Taxonomy" id="34631"/>
    <lineage>
        <taxon>Eukaryota</taxon>
        <taxon>Metazoa</taxon>
        <taxon>Ecdysozoa</taxon>
        <taxon>Arthropoda</taxon>
        <taxon>Chelicerata</taxon>
        <taxon>Arachnida</taxon>
        <taxon>Acari</taxon>
        <taxon>Parasitiformes</taxon>
        <taxon>Ixodida</taxon>
        <taxon>Ixodoidea</taxon>
        <taxon>Ixodidae</taxon>
        <taxon>Rhipicephalinae</taxon>
        <taxon>Rhipicephalus</taxon>
        <taxon>Rhipicephalus</taxon>
    </lineage>
</organism>
<reference evidence="4" key="1">
    <citation type="journal article" date="2016" name="Ticks Tick Borne Dis.">
        <title>De novo assembly and annotation of the salivary gland transcriptome of Rhipicephalus appendiculatus male and female ticks during blood feeding.</title>
        <authorList>
            <person name="de Castro M.H."/>
            <person name="de Klerk D."/>
            <person name="Pienaar R."/>
            <person name="Latif A.A."/>
            <person name="Rees D.J."/>
            <person name="Mans B.J."/>
        </authorList>
    </citation>
    <scope>NUCLEOTIDE SEQUENCE</scope>
    <source>
        <tissue evidence="4">Salivary glands</tissue>
    </source>
</reference>
<dbReference type="Pfam" id="PF02201">
    <property type="entry name" value="SWIB"/>
    <property type="match status" value="1"/>
</dbReference>
<feature type="domain" description="DM2" evidence="2">
    <location>
        <begin position="142"/>
        <end position="219"/>
    </location>
</feature>
<feature type="compositionally biased region" description="Basic residues" evidence="1">
    <location>
        <begin position="113"/>
        <end position="122"/>
    </location>
</feature>
<protein>
    <submittedName>
        <fullName evidence="4">Upstream activation factor subunit UAF30</fullName>
    </submittedName>
</protein>
<accession>A0A131YH78</accession>
<dbReference type="Pfam" id="PF08766">
    <property type="entry name" value="DEK_C"/>
    <property type="match status" value="1"/>
</dbReference>
<dbReference type="AlphaFoldDB" id="A0A131YH78"/>
<evidence type="ECO:0000313" key="4">
    <source>
        <dbReference type="EMBL" id="JAP77885.1"/>
    </source>
</evidence>
<dbReference type="EMBL" id="GEDV01010672">
    <property type="protein sequence ID" value="JAP77885.1"/>
    <property type="molecule type" value="Transcribed_RNA"/>
</dbReference>
<dbReference type="CDD" id="cd10567">
    <property type="entry name" value="SWIB-MDM2_like"/>
    <property type="match status" value="1"/>
</dbReference>
<feature type="domain" description="DEK-C" evidence="3">
    <location>
        <begin position="3"/>
        <end position="58"/>
    </location>
</feature>
<evidence type="ECO:0000256" key="1">
    <source>
        <dbReference type="SAM" id="MobiDB-lite"/>
    </source>
</evidence>
<sequence length="221" mass="24890">MAEVPVSELKKAISEMLDGANLDVLSSKKIRLQLEAKYGIDFTDRKKEIDGLVMELISEPKVKEPEKPKKSAQQNGAVSSTSTVESSSSDDDDEQDDDEELARKLQDEEFKSRSRAVKKSRPAKKEPTKKTPKAPGAKRESAYSRKCALSPELAAVVGAEEMARSAVVKKMWSIVRERNLFDPSNKQFAICDPQLMKVFGHKRVRMFGMMKYLKNHIKDIK</sequence>
<dbReference type="InterPro" id="IPR003121">
    <property type="entry name" value="SWIB_MDM2_domain"/>
</dbReference>
<feature type="region of interest" description="Disordered" evidence="1">
    <location>
        <begin position="58"/>
        <end position="144"/>
    </location>
</feature>
<evidence type="ECO:0000259" key="2">
    <source>
        <dbReference type="PROSITE" id="PS51925"/>
    </source>
</evidence>
<dbReference type="InterPro" id="IPR036885">
    <property type="entry name" value="SWIB_MDM2_dom_sf"/>
</dbReference>
<name>A0A131YH78_RHIAP</name>
<dbReference type="Gene3D" id="1.10.245.10">
    <property type="entry name" value="SWIB/MDM2 domain"/>
    <property type="match status" value="1"/>
</dbReference>
<feature type="compositionally biased region" description="Low complexity" evidence="1">
    <location>
        <begin position="78"/>
        <end position="87"/>
    </location>
</feature>
<dbReference type="PROSITE" id="PS51925">
    <property type="entry name" value="SWIB_MDM2"/>
    <property type="match status" value="1"/>
</dbReference>
<feature type="compositionally biased region" description="Basic and acidic residues" evidence="1">
    <location>
        <begin position="58"/>
        <end position="69"/>
    </location>
</feature>
<proteinExistence type="predicted"/>
<dbReference type="SMART" id="SM00151">
    <property type="entry name" value="SWIB"/>
    <property type="match status" value="1"/>
</dbReference>
<feature type="compositionally biased region" description="Acidic residues" evidence="1">
    <location>
        <begin position="88"/>
        <end position="100"/>
    </location>
</feature>
<dbReference type="Gene3D" id="1.10.10.60">
    <property type="entry name" value="Homeodomain-like"/>
    <property type="match status" value="1"/>
</dbReference>
<feature type="compositionally biased region" description="Basic and acidic residues" evidence="1">
    <location>
        <begin position="101"/>
        <end position="112"/>
    </location>
</feature>
<dbReference type="SUPFAM" id="SSF109715">
    <property type="entry name" value="DEK C-terminal domain"/>
    <property type="match status" value="1"/>
</dbReference>
<dbReference type="PANTHER" id="PTHR13844">
    <property type="entry name" value="SWI/SNF-RELATED MATRIX-ASSOCIATED ACTIN-DEPENDENT REGULATOR OF CHROMATIN SUBFAMILY D"/>
    <property type="match status" value="1"/>
</dbReference>
<dbReference type="SUPFAM" id="SSF47592">
    <property type="entry name" value="SWIB/MDM2 domain"/>
    <property type="match status" value="1"/>
</dbReference>